<comment type="caution">
    <text evidence="2">The sequence shown here is derived from an EMBL/GenBank/DDBJ whole genome shotgun (WGS) entry which is preliminary data.</text>
</comment>
<evidence type="ECO:0000259" key="1">
    <source>
        <dbReference type="Pfam" id="PF12937"/>
    </source>
</evidence>
<protein>
    <recommendedName>
        <fullName evidence="1">F-box domain-containing protein</fullName>
    </recommendedName>
</protein>
<organism evidence="2 3">
    <name type="scientific">Asterophora parasitica</name>
    <dbReference type="NCBI Taxonomy" id="117018"/>
    <lineage>
        <taxon>Eukaryota</taxon>
        <taxon>Fungi</taxon>
        <taxon>Dikarya</taxon>
        <taxon>Basidiomycota</taxon>
        <taxon>Agaricomycotina</taxon>
        <taxon>Agaricomycetes</taxon>
        <taxon>Agaricomycetidae</taxon>
        <taxon>Agaricales</taxon>
        <taxon>Tricholomatineae</taxon>
        <taxon>Lyophyllaceae</taxon>
        <taxon>Asterophora</taxon>
    </lineage>
</organism>
<dbReference type="EMBL" id="JABCKV010000323">
    <property type="protein sequence ID" value="KAG5641378.1"/>
    <property type="molecule type" value="Genomic_DNA"/>
</dbReference>
<evidence type="ECO:0000313" key="2">
    <source>
        <dbReference type="EMBL" id="KAG5641378.1"/>
    </source>
</evidence>
<reference evidence="2" key="1">
    <citation type="submission" date="2020-07" db="EMBL/GenBank/DDBJ databases">
        <authorList>
            <person name="Nieuwenhuis M."/>
            <person name="Van De Peppel L.J.J."/>
        </authorList>
    </citation>
    <scope>NUCLEOTIDE SEQUENCE</scope>
    <source>
        <strain evidence="2">AP01</strain>
        <tissue evidence="2">Mycelium</tissue>
    </source>
</reference>
<reference evidence="2" key="2">
    <citation type="submission" date="2021-10" db="EMBL/GenBank/DDBJ databases">
        <title>Phylogenomics reveals ancestral predisposition of the termite-cultivated fungus Termitomyces towards a domesticated lifestyle.</title>
        <authorList>
            <person name="Auxier B."/>
            <person name="Grum-Grzhimaylo A."/>
            <person name="Cardenas M.E."/>
            <person name="Lodge J.D."/>
            <person name="Laessoe T."/>
            <person name="Pedersen O."/>
            <person name="Smith M.E."/>
            <person name="Kuyper T.W."/>
            <person name="Franco-Molano E.A."/>
            <person name="Baroni T.J."/>
            <person name="Aanen D.K."/>
        </authorList>
    </citation>
    <scope>NUCLEOTIDE SEQUENCE</scope>
    <source>
        <strain evidence="2">AP01</strain>
        <tissue evidence="2">Mycelium</tissue>
    </source>
</reference>
<feature type="domain" description="F-box" evidence="1">
    <location>
        <begin position="154"/>
        <end position="194"/>
    </location>
</feature>
<dbReference type="InterPro" id="IPR001810">
    <property type="entry name" value="F-box_dom"/>
</dbReference>
<evidence type="ECO:0000313" key="3">
    <source>
        <dbReference type="Proteomes" id="UP000775547"/>
    </source>
</evidence>
<dbReference type="SUPFAM" id="SSF81383">
    <property type="entry name" value="F-box domain"/>
    <property type="match status" value="1"/>
</dbReference>
<dbReference type="Pfam" id="PF12937">
    <property type="entry name" value="F-box-like"/>
    <property type="match status" value="1"/>
</dbReference>
<dbReference type="Gene3D" id="1.20.1280.50">
    <property type="match status" value="1"/>
</dbReference>
<name>A0A9P7G0F0_9AGAR</name>
<dbReference type="Proteomes" id="UP000775547">
    <property type="component" value="Unassembled WGS sequence"/>
</dbReference>
<accession>A0A9P7G0F0</accession>
<dbReference type="InterPro" id="IPR036047">
    <property type="entry name" value="F-box-like_dom_sf"/>
</dbReference>
<sequence length="328" mass="37241">MDFVSMTLIQLYPADWEHNISEWFVRRFIHRPGLTDFCAVPILPDNLTEQMEAEVRAFTRPPSEKDPFAQARAVVSLLKDNNSEPSNSQSFELGAAIDRLDQRIAQDKRDLTLCQLRINSLLSNIARLLEDKDDAQTQQNYFKAYQSSLQRLSPEVLTHIFSYNVIENITPLKMPTMVAISQVCRAWRSASFGGSTPWNSLSMVADIGVPFPVWDRMLQQLPGMMFVHAKNQPLRLSLPSKNMEVYVDRGIPSGGILILDSIFPFFHNLTHLRIQSPVNFSFATFLHLPSGMVPSLECLELWQHPFSDDEITNFQSSVFASSSRSSIS</sequence>
<gene>
    <name evidence="2" type="ORF">DXG03_005372</name>
</gene>
<keyword evidence="3" id="KW-1185">Reference proteome</keyword>
<dbReference type="AlphaFoldDB" id="A0A9P7G0F0"/>
<dbReference type="OrthoDB" id="2269034at2759"/>
<proteinExistence type="predicted"/>